<proteinExistence type="inferred from homology"/>
<dbReference type="Gene3D" id="3.40.710.10">
    <property type="entry name" value="DD-peptidase/beta-lactamase superfamily"/>
    <property type="match status" value="1"/>
</dbReference>
<reference evidence="4" key="1">
    <citation type="submission" date="2020-11" db="EMBL/GenBank/DDBJ databases">
        <title>Nocardioides sp. CBS4Y-1, whole genome shotgun sequence.</title>
        <authorList>
            <person name="Tuo L."/>
        </authorList>
    </citation>
    <scope>NUCLEOTIDE SEQUENCE</scope>
    <source>
        <strain evidence="4">CBS4Y-1</strain>
    </source>
</reference>
<dbReference type="AlphaFoldDB" id="A0A930Y6X2"/>
<dbReference type="SUPFAM" id="SSF56601">
    <property type="entry name" value="beta-lactamase/transpeptidase-like"/>
    <property type="match status" value="1"/>
</dbReference>
<dbReference type="Gene3D" id="3.50.80.20">
    <property type="entry name" value="D-Ala-D-Ala carboxypeptidase C, peptidase S13"/>
    <property type="match status" value="1"/>
</dbReference>
<organism evidence="4 5">
    <name type="scientific">Nocardioides acrostichi</name>
    <dbReference type="NCBI Taxonomy" id="2784339"/>
    <lineage>
        <taxon>Bacteria</taxon>
        <taxon>Bacillati</taxon>
        <taxon>Actinomycetota</taxon>
        <taxon>Actinomycetes</taxon>
        <taxon>Propionibacteriales</taxon>
        <taxon>Nocardioidaceae</taxon>
        <taxon>Nocardioides</taxon>
    </lineage>
</organism>
<sequence>MNESDARHSPGRSLRPAPQRSRRRRWGRWTTWLAVLALLGVAAGAGTYTGLIDPGAIKERLGIGQRPDPATEPEAVPPPEGLDLPAVPRPEPLYDTLARRPVSPAKVRRLLEPLLANKLLGRDVSAVVAPLDGKPVYTTGGAETPASTTKLFTSLAALSTIDPGTRFSTRVVRQPGKQKSPQIVLVGGGDPFLASKPVDPADGVWPQRADVVTLAKRTATSLRRQGVRSVRLGYDDSLFTGPAFNPAWPDSYRGDVVAPITSLWVDEGRSPSGYGYVSDPAEVAAETFAAALREAGIAVSGNPTVAGVEPRARRLAAVRSAPIEQIVQRLLQVSDNEATEVLLRQVGLATGGAGSVADGLTGLRQVLRQRGITAPVRQFDGSGLSRRDLIKPISLVELLQAVAGSSPDDPARVILEGLPVAGFLGSLDDRFAAAPPLALGTTRAKTGTLTNVRSLAGIAVTPDGTPLVFALMADRIRKEVETPASDALDNAAGALGACRCGR</sequence>
<dbReference type="GO" id="GO:0006508">
    <property type="term" value="P:proteolysis"/>
    <property type="evidence" value="ECO:0007669"/>
    <property type="project" value="InterPro"/>
</dbReference>
<comment type="caution">
    <text evidence="4">The sequence shown here is derived from an EMBL/GenBank/DDBJ whole genome shotgun (WGS) entry which is preliminary data.</text>
</comment>
<keyword evidence="2 4" id="KW-0378">Hydrolase</keyword>
<evidence type="ECO:0000313" key="5">
    <source>
        <dbReference type="Proteomes" id="UP000656804"/>
    </source>
</evidence>
<evidence type="ECO:0000313" key="4">
    <source>
        <dbReference type="EMBL" id="MBF4161406.1"/>
    </source>
</evidence>
<dbReference type="RefSeq" id="WP_207792824.1">
    <property type="nucleotide sequence ID" value="NZ_JADIVZ010000002.1"/>
</dbReference>
<dbReference type="Pfam" id="PF02113">
    <property type="entry name" value="Peptidase_S13"/>
    <property type="match status" value="2"/>
</dbReference>
<dbReference type="EC" id="3.4.16.4" evidence="4"/>
<dbReference type="GO" id="GO:0000270">
    <property type="term" value="P:peptidoglycan metabolic process"/>
    <property type="evidence" value="ECO:0007669"/>
    <property type="project" value="TreeGrafter"/>
</dbReference>
<feature type="region of interest" description="Disordered" evidence="3">
    <location>
        <begin position="1"/>
        <end position="22"/>
    </location>
</feature>
<evidence type="ECO:0000256" key="3">
    <source>
        <dbReference type="SAM" id="MobiDB-lite"/>
    </source>
</evidence>
<dbReference type="EMBL" id="JADIVZ010000002">
    <property type="protein sequence ID" value="MBF4161406.1"/>
    <property type="molecule type" value="Genomic_DNA"/>
</dbReference>
<keyword evidence="4" id="KW-0121">Carboxypeptidase</keyword>
<accession>A0A930Y6X2</accession>
<dbReference type="PANTHER" id="PTHR30023">
    <property type="entry name" value="D-ALANYL-D-ALANINE CARBOXYPEPTIDASE"/>
    <property type="match status" value="1"/>
</dbReference>
<evidence type="ECO:0000256" key="1">
    <source>
        <dbReference type="ARBA" id="ARBA00006096"/>
    </source>
</evidence>
<dbReference type="PRINTS" id="PR00922">
    <property type="entry name" value="DADACBPTASE3"/>
</dbReference>
<dbReference type="InterPro" id="IPR012338">
    <property type="entry name" value="Beta-lactam/transpept-like"/>
</dbReference>
<evidence type="ECO:0000256" key="2">
    <source>
        <dbReference type="ARBA" id="ARBA00022801"/>
    </source>
</evidence>
<dbReference type="Proteomes" id="UP000656804">
    <property type="component" value="Unassembled WGS sequence"/>
</dbReference>
<name>A0A930Y6X2_9ACTN</name>
<protein>
    <submittedName>
        <fullName evidence="4">D-alanyl-D-alanine carboxypeptidase/D-alanyl-D-alanine-endopeptidase</fullName>
        <ecNumber evidence="4">3.4.16.4</ecNumber>
    </submittedName>
</protein>
<keyword evidence="5" id="KW-1185">Reference proteome</keyword>
<keyword evidence="4" id="KW-0645">Protease</keyword>
<gene>
    <name evidence="4" type="primary">dacB</name>
    <name evidence="4" type="ORF">ISG29_06850</name>
</gene>
<comment type="similarity">
    <text evidence="1">Belongs to the peptidase S13 family.</text>
</comment>
<dbReference type="InterPro" id="IPR000667">
    <property type="entry name" value="Peptidase_S13"/>
</dbReference>
<dbReference type="GO" id="GO:0009002">
    <property type="term" value="F:serine-type D-Ala-D-Ala carboxypeptidase activity"/>
    <property type="evidence" value="ECO:0007669"/>
    <property type="project" value="UniProtKB-EC"/>
</dbReference>
<dbReference type="PANTHER" id="PTHR30023:SF0">
    <property type="entry name" value="PENICILLIN-SENSITIVE CARBOXYPEPTIDASE A"/>
    <property type="match status" value="1"/>
</dbReference>
<feature type="region of interest" description="Disordered" evidence="3">
    <location>
        <begin position="62"/>
        <end position="86"/>
    </location>
</feature>
<dbReference type="NCBIfam" id="TIGR00666">
    <property type="entry name" value="PBP4"/>
    <property type="match status" value="1"/>
</dbReference>